<reference evidence="1" key="1">
    <citation type="submission" date="2019-10" db="EMBL/GenBank/DDBJ databases">
        <authorList>
            <consortium name="Genoscope - CEA"/>
            <person name="William W."/>
        </authorList>
    </citation>
    <scope>NUCLEOTIDE SEQUENCE [LARGE SCALE GENOMIC DNA]</scope>
    <source>
        <strain evidence="1">BBR_PRJEB10992</strain>
    </source>
</reference>
<keyword evidence="2" id="KW-1185">Reference proteome</keyword>
<gene>
    <name evidence="1" type="ORF">PL8927_140105</name>
</gene>
<protein>
    <submittedName>
        <fullName evidence="1">Uncharacterized protein</fullName>
    </submittedName>
</protein>
<dbReference type="EMBL" id="CZCU02000046">
    <property type="protein sequence ID" value="VXD11318.1"/>
    <property type="molecule type" value="Genomic_DNA"/>
</dbReference>
<dbReference type="AlphaFoldDB" id="A0A7Z9BFE3"/>
<dbReference type="Proteomes" id="UP000184550">
    <property type="component" value="Unassembled WGS sequence"/>
</dbReference>
<organism evidence="1 2">
    <name type="scientific">Planktothrix serta PCC 8927</name>
    <dbReference type="NCBI Taxonomy" id="671068"/>
    <lineage>
        <taxon>Bacteria</taxon>
        <taxon>Bacillati</taxon>
        <taxon>Cyanobacteriota</taxon>
        <taxon>Cyanophyceae</taxon>
        <taxon>Oscillatoriophycideae</taxon>
        <taxon>Oscillatoriales</taxon>
        <taxon>Microcoleaceae</taxon>
        <taxon>Planktothrix</taxon>
    </lineage>
</organism>
<accession>A0A7Z9BFE3</accession>
<evidence type="ECO:0000313" key="1">
    <source>
        <dbReference type="EMBL" id="VXD11318.1"/>
    </source>
</evidence>
<evidence type="ECO:0000313" key="2">
    <source>
        <dbReference type="Proteomes" id="UP000184550"/>
    </source>
</evidence>
<sequence length="27" mass="3185">MRETSLVFASPQIHQAEIKENWAKNKK</sequence>
<name>A0A7Z9BFE3_9CYAN</name>
<comment type="caution">
    <text evidence="1">The sequence shown here is derived from an EMBL/GenBank/DDBJ whole genome shotgun (WGS) entry which is preliminary data.</text>
</comment>
<proteinExistence type="predicted"/>